<dbReference type="SUPFAM" id="SSF103473">
    <property type="entry name" value="MFS general substrate transporter"/>
    <property type="match status" value="1"/>
</dbReference>
<feature type="transmembrane region" description="Helical" evidence="8">
    <location>
        <begin position="270"/>
        <end position="290"/>
    </location>
</feature>
<evidence type="ECO:0000256" key="3">
    <source>
        <dbReference type="ARBA" id="ARBA00022692"/>
    </source>
</evidence>
<feature type="transmembrane region" description="Helical" evidence="8">
    <location>
        <begin position="302"/>
        <end position="321"/>
    </location>
</feature>
<dbReference type="InterPro" id="IPR016024">
    <property type="entry name" value="ARM-type_fold"/>
</dbReference>
<accession>A0A7L8AL60</accession>
<evidence type="ECO:0000256" key="1">
    <source>
        <dbReference type="ARBA" id="ARBA00004141"/>
    </source>
</evidence>
<dbReference type="SUPFAM" id="SSF48371">
    <property type="entry name" value="ARM repeat"/>
    <property type="match status" value="1"/>
</dbReference>
<evidence type="ECO:0000313" key="9">
    <source>
        <dbReference type="EMBL" id="QOD62519.1"/>
    </source>
</evidence>
<dbReference type="AlphaFoldDB" id="A0A7L8AL60"/>
<feature type="transmembrane region" description="Helical" evidence="8">
    <location>
        <begin position="53"/>
        <end position="72"/>
    </location>
</feature>
<dbReference type="InterPro" id="IPR011989">
    <property type="entry name" value="ARM-like"/>
</dbReference>
<feature type="transmembrane region" description="Helical" evidence="8">
    <location>
        <begin position="111"/>
        <end position="135"/>
    </location>
</feature>
<protein>
    <recommendedName>
        <fullName evidence="8">ADP,ATP carrier protein</fullName>
    </recommendedName>
</protein>
<keyword evidence="4 8" id="KW-0547">Nucleotide-binding</keyword>
<evidence type="ECO:0000256" key="5">
    <source>
        <dbReference type="ARBA" id="ARBA00022840"/>
    </source>
</evidence>
<feature type="transmembrane region" description="Helical" evidence="8">
    <location>
        <begin position="84"/>
        <end position="105"/>
    </location>
</feature>
<dbReference type="GO" id="GO:0005524">
    <property type="term" value="F:ATP binding"/>
    <property type="evidence" value="ECO:0007669"/>
    <property type="project" value="UniProtKB-KW"/>
</dbReference>
<gene>
    <name evidence="9" type="ORF">H9I45_15840</name>
</gene>
<comment type="subcellular location">
    <subcellularLocation>
        <location evidence="1 8">Membrane</location>
        <topology evidence="1 8">Multi-pass membrane protein</topology>
    </subcellularLocation>
</comment>
<dbReference type="GO" id="GO:0005471">
    <property type="term" value="F:ATP:ADP antiporter activity"/>
    <property type="evidence" value="ECO:0007669"/>
    <property type="project" value="InterPro"/>
</dbReference>
<feature type="transmembrane region" description="Helical" evidence="8">
    <location>
        <begin position="233"/>
        <end position="250"/>
    </location>
</feature>
<feature type="transmembrane region" description="Helical" evidence="8">
    <location>
        <begin position="392"/>
        <end position="413"/>
    </location>
</feature>
<reference evidence="9 10" key="1">
    <citation type="journal article" date="2016" name="Int. J. Syst. Evol. Microbiol.">
        <title>Polaribacter haliotis sp. nov., isolated from the gut of abalone Haliotis discus hannai.</title>
        <authorList>
            <person name="Kim Y.O."/>
            <person name="Park I.S."/>
            <person name="Park S."/>
            <person name="Nam B.H."/>
            <person name="Park J.M."/>
            <person name="Kim D.G."/>
            <person name="Yoon J.H."/>
        </authorList>
    </citation>
    <scope>NUCLEOTIDE SEQUENCE [LARGE SCALE GENOMIC DNA]</scope>
    <source>
        <strain evidence="9 10">KCTC 52418</strain>
    </source>
</reference>
<dbReference type="InterPro" id="IPR036259">
    <property type="entry name" value="MFS_trans_sf"/>
</dbReference>
<dbReference type="Gene3D" id="1.20.1250.20">
    <property type="entry name" value="MFS general substrate transporter like domains"/>
    <property type="match status" value="2"/>
</dbReference>
<dbReference type="PANTHER" id="PTHR43596">
    <property type="entry name" value="ADP,ATP CARRIER PROTEIN"/>
    <property type="match status" value="1"/>
</dbReference>
<evidence type="ECO:0000256" key="7">
    <source>
        <dbReference type="ARBA" id="ARBA00023136"/>
    </source>
</evidence>
<evidence type="ECO:0000256" key="6">
    <source>
        <dbReference type="ARBA" id="ARBA00022989"/>
    </source>
</evidence>
<comment type="similarity">
    <text evidence="8">Belongs to the ADP/ATP translocase tlc family.</text>
</comment>
<keyword evidence="7 8" id="KW-0472">Membrane</keyword>
<keyword evidence="2 8" id="KW-0813">Transport</keyword>
<keyword evidence="10" id="KW-1185">Reference proteome</keyword>
<dbReference type="Pfam" id="PF03219">
    <property type="entry name" value="TLC"/>
    <property type="match status" value="1"/>
</dbReference>
<sequence>MVRKLLSKTFGLRDGEIFISFLMQLYIFLIITVLLIVKPIVNALFVSKLGADSLPFGYLLVAIIAVSTSYFYNRAIRKLSLVKVAIISLIIFSLAFLALSAILKFSLASNWILYFYYVFISLFAVIATSQFWIFANMVFNAREAKRIFGFIGAGAIAGGIFGGYLTSVIAPSFGNEVATFVASILLLGCIPIIKKVYEIRIRYLNTFKRKQVIAKQDVLESSAIKLIFNSKHLTYIALITGIGVFVAKLVDFQFSDFANKAISDPDDLAAFFGFWFSTFNVVALTIQLFLTNKILTKLGVSSTLLILPLAIGLGCLLFLTFPELWVLVLIKGIDGSFKQSINKASVELSIMPIPTLIKNQAKSYIDVAVDSIATGIAGFLLIFLIKRLDLDTAYITIIILLFVFIWILLIYRLREAYFESFKKNIQKTLVAENSDIKITKENSITNIKRVLEGGNEASILEVITRLGDFNSKIFQSSVVKLLKHPSNKVKIQAIDFLHDIEDVSVLDEVKSLVNEKDDTLVYVALEYILEKSHMDENYFFTNYLNHENEYIANGALMALAKQNSYNSKLGFKYNLAERLNDKIYLFKADENTVRKEVIAGLLISIANARMTHHYHFISEKLASKTSYIVKFATIAAGITSDELFIEDLLHLTLKKKHRKRAIGALKSYGPKIIDIILKLDKEDELKGNVKKYIPRIIESFNNDNAIKILTRLLKNKNSVTRLAASNSLAKLKKKNSNLLISRRLIKNQVSRESSYYRNILEIIISVQNNINEELLDDKTASNQPIYEARKKLIVALESELENTLENLFKLLSMLYNEEDINMTYVGIKSEIKEAKINSLEFLDNLLQTEIKSKVLPIVEYYVVDDKHYNSPIISLNLLSEKKYLEIIMRMGGSHLRLLIVELIAVSKNRNYVPILLPLKKYRSKKVKKLASDTYNNFKGFNN</sequence>
<evidence type="ECO:0000256" key="8">
    <source>
        <dbReference type="RuleBase" id="RU363121"/>
    </source>
</evidence>
<feature type="transmembrane region" description="Helical" evidence="8">
    <location>
        <begin position="364"/>
        <end position="385"/>
    </location>
</feature>
<evidence type="ECO:0000256" key="4">
    <source>
        <dbReference type="ARBA" id="ARBA00022741"/>
    </source>
</evidence>
<dbReference type="GO" id="GO:0016020">
    <property type="term" value="C:membrane"/>
    <property type="evidence" value="ECO:0007669"/>
    <property type="project" value="UniProtKB-SubCell"/>
</dbReference>
<keyword evidence="6 8" id="KW-1133">Transmembrane helix</keyword>
<evidence type="ECO:0000256" key="2">
    <source>
        <dbReference type="ARBA" id="ARBA00022448"/>
    </source>
</evidence>
<evidence type="ECO:0000313" key="10">
    <source>
        <dbReference type="Proteomes" id="UP000516764"/>
    </source>
</evidence>
<dbReference type="Gene3D" id="1.25.10.10">
    <property type="entry name" value="Leucine-rich Repeat Variant"/>
    <property type="match status" value="1"/>
</dbReference>
<keyword evidence="5 8" id="KW-0067">ATP-binding</keyword>
<feature type="transmembrane region" description="Helical" evidence="8">
    <location>
        <begin position="177"/>
        <end position="193"/>
    </location>
</feature>
<feature type="transmembrane region" description="Helical" evidence="8">
    <location>
        <begin position="21"/>
        <end position="41"/>
    </location>
</feature>
<keyword evidence="3 8" id="KW-0812">Transmembrane</keyword>
<dbReference type="EMBL" id="CP061813">
    <property type="protein sequence ID" value="QOD62519.1"/>
    <property type="molecule type" value="Genomic_DNA"/>
</dbReference>
<dbReference type="Proteomes" id="UP000516764">
    <property type="component" value="Chromosome"/>
</dbReference>
<feature type="transmembrane region" description="Helical" evidence="8">
    <location>
        <begin position="147"/>
        <end position="165"/>
    </location>
</feature>
<dbReference type="PANTHER" id="PTHR43596:SF1">
    <property type="entry name" value="ADP,ATP CARRIER PROTEIN"/>
    <property type="match status" value="1"/>
</dbReference>
<organism evidence="9 10">
    <name type="scientific">Polaribacter haliotis</name>
    <dbReference type="NCBI Taxonomy" id="1888915"/>
    <lineage>
        <taxon>Bacteria</taxon>
        <taxon>Pseudomonadati</taxon>
        <taxon>Bacteroidota</taxon>
        <taxon>Flavobacteriia</taxon>
        <taxon>Flavobacteriales</taxon>
        <taxon>Flavobacteriaceae</taxon>
    </lineage>
</organism>
<dbReference type="KEGG" id="phal:H9I45_15840"/>
<dbReference type="InterPro" id="IPR004667">
    <property type="entry name" value="ADP_ATP_car_bac_type"/>
</dbReference>
<name>A0A7L8AL60_9FLAO</name>
<proteinExistence type="inferred from homology"/>